<dbReference type="EMBL" id="CP019288">
    <property type="protein sequence ID" value="QHI38106.1"/>
    <property type="molecule type" value="Genomic_DNA"/>
</dbReference>
<dbReference type="AlphaFoldDB" id="A0A7L4ZPM1"/>
<dbReference type="RefSeq" id="WP_160130672.1">
    <property type="nucleotide sequence ID" value="NZ_CP019288.1"/>
</dbReference>
<dbReference type="OrthoDB" id="9805314at2"/>
<evidence type="ECO:0008006" key="9">
    <source>
        <dbReference type="Google" id="ProtNLM"/>
    </source>
</evidence>
<feature type="transmembrane region" description="Helical" evidence="6">
    <location>
        <begin position="134"/>
        <end position="154"/>
    </location>
</feature>
<dbReference type="PANTHER" id="PTHR30238">
    <property type="entry name" value="MEMBRANE BOUND PREDICTED REDOX MODULATOR"/>
    <property type="match status" value="1"/>
</dbReference>
<keyword evidence="3 6" id="KW-0812">Transmembrane</keyword>
<evidence type="ECO:0000256" key="2">
    <source>
        <dbReference type="ARBA" id="ARBA00007511"/>
    </source>
</evidence>
<dbReference type="Proteomes" id="UP000464657">
    <property type="component" value="Chromosome"/>
</dbReference>
<sequence>MEQLLTLDSLFTLFMLVLLQAVLGFDNLLYISLESQKAPKDKQSFVRKMGVGLAIILRIVLLFVLIKLISFFQESFWNVSNEVIGFKFNGHSLIVLAGGVFIIYTAVKEIWHMMLMKEHAQNEGTKSKRSVKSVITWIVVMNLVFSFDSILSAMALTSDMEQTPQIILMTIAVILGGLLMIVMADKVSNFLQKNKMYEVLGLFILFIVGIMLLSEGGHIAHLEFFGNKVTPMSKATFYFVIITLVIIDIVQGRYQKNLLAKKEMLEKTVEKQEEV</sequence>
<feature type="transmembrane region" description="Helical" evidence="6">
    <location>
        <begin position="235"/>
        <end position="254"/>
    </location>
</feature>
<evidence type="ECO:0000256" key="4">
    <source>
        <dbReference type="ARBA" id="ARBA00022989"/>
    </source>
</evidence>
<dbReference type="KEGG" id="kan:IMCC3317_34920"/>
<dbReference type="Pfam" id="PF03741">
    <property type="entry name" value="TerC"/>
    <property type="match status" value="1"/>
</dbReference>
<evidence type="ECO:0000256" key="1">
    <source>
        <dbReference type="ARBA" id="ARBA00004141"/>
    </source>
</evidence>
<feature type="transmembrane region" description="Helical" evidence="6">
    <location>
        <begin position="84"/>
        <end position="107"/>
    </location>
</feature>
<keyword evidence="4 6" id="KW-1133">Transmembrane helix</keyword>
<gene>
    <name evidence="7" type="ORF">IMCC3317_34920</name>
</gene>
<evidence type="ECO:0000313" key="7">
    <source>
        <dbReference type="EMBL" id="QHI38106.1"/>
    </source>
</evidence>
<evidence type="ECO:0000256" key="6">
    <source>
        <dbReference type="SAM" id="Phobius"/>
    </source>
</evidence>
<organism evidence="7 8">
    <name type="scientific">Kordia antarctica</name>
    <dbReference type="NCBI Taxonomy" id="1218801"/>
    <lineage>
        <taxon>Bacteria</taxon>
        <taxon>Pseudomonadati</taxon>
        <taxon>Bacteroidota</taxon>
        <taxon>Flavobacteriia</taxon>
        <taxon>Flavobacteriales</taxon>
        <taxon>Flavobacteriaceae</taxon>
        <taxon>Kordia</taxon>
    </lineage>
</organism>
<comment type="subcellular location">
    <subcellularLocation>
        <location evidence="1">Membrane</location>
        <topology evidence="1">Multi-pass membrane protein</topology>
    </subcellularLocation>
</comment>
<feature type="transmembrane region" description="Helical" evidence="6">
    <location>
        <begin position="196"/>
        <end position="215"/>
    </location>
</feature>
<keyword evidence="8" id="KW-1185">Reference proteome</keyword>
<name>A0A7L4ZPM1_9FLAO</name>
<keyword evidence="5 6" id="KW-0472">Membrane</keyword>
<evidence type="ECO:0000313" key="8">
    <source>
        <dbReference type="Proteomes" id="UP000464657"/>
    </source>
</evidence>
<comment type="similarity">
    <text evidence="2">Belongs to the TerC family.</text>
</comment>
<feature type="transmembrane region" description="Helical" evidence="6">
    <location>
        <begin position="51"/>
        <end position="72"/>
    </location>
</feature>
<feature type="transmembrane region" description="Helical" evidence="6">
    <location>
        <begin position="166"/>
        <end position="184"/>
    </location>
</feature>
<dbReference type="InterPro" id="IPR005496">
    <property type="entry name" value="Integral_membrane_TerC"/>
</dbReference>
<feature type="transmembrane region" description="Helical" evidence="6">
    <location>
        <begin position="12"/>
        <end position="31"/>
    </location>
</feature>
<dbReference type="GO" id="GO:0016020">
    <property type="term" value="C:membrane"/>
    <property type="evidence" value="ECO:0007669"/>
    <property type="project" value="UniProtKB-SubCell"/>
</dbReference>
<proteinExistence type="inferred from homology"/>
<reference evidence="7 8" key="1">
    <citation type="journal article" date="2013" name="Int. J. Syst. Evol. Microbiol.">
        <title>Kordia antarctica sp. nov., isolated from Antarctic seawater.</title>
        <authorList>
            <person name="Baek K."/>
            <person name="Choi A."/>
            <person name="Kang I."/>
            <person name="Lee K."/>
            <person name="Cho J.C."/>
        </authorList>
    </citation>
    <scope>NUCLEOTIDE SEQUENCE [LARGE SCALE GENOMIC DNA]</scope>
    <source>
        <strain evidence="7 8">IMCC3317</strain>
    </source>
</reference>
<evidence type="ECO:0000256" key="5">
    <source>
        <dbReference type="ARBA" id="ARBA00023136"/>
    </source>
</evidence>
<accession>A0A7L4ZPM1</accession>
<dbReference type="PANTHER" id="PTHR30238:SF4">
    <property type="entry name" value="SLL1022 PROTEIN"/>
    <property type="match status" value="1"/>
</dbReference>
<protein>
    <recommendedName>
        <fullName evidence="9">Integral membrane protein TerC family protein</fullName>
    </recommendedName>
</protein>
<evidence type="ECO:0000256" key="3">
    <source>
        <dbReference type="ARBA" id="ARBA00022692"/>
    </source>
</evidence>